<dbReference type="PROSITE" id="PS00189">
    <property type="entry name" value="LIPOYL"/>
    <property type="match status" value="1"/>
</dbReference>
<dbReference type="Gene3D" id="3.30.559.10">
    <property type="entry name" value="Chloramphenicol acetyltransferase-like domain"/>
    <property type="match status" value="1"/>
</dbReference>
<comment type="similarity">
    <text evidence="1 4">Belongs to the 2-oxoacid dehydrogenase family.</text>
</comment>
<keyword evidence="8" id="KW-1185">Reference proteome</keyword>
<dbReference type="InterPro" id="IPR001078">
    <property type="entry name" value="2-oxoacid_DH_actylTfrase"/>
</dbReference>
<dbReference type="InterPro" id="IPR023213">
    <property type="entry name" value="CAT-like_dom_sf"/>
</dbReference>
<feature type="domain" description="Lipoyl-binding" evidence="6">
    <location>
        <begin position="55"/>
        <end position="134"/>
    </location>
</feature>
<dbReference type="PROSITE" id="PS50968">
    <property type="entry name" value="BIOTINYL_LIPOYL"/>
    <property type="match status" value="1"/>
</dbReference>
<dbReference type="GO" id="GO:0004742">
    <property type="term" value="F:dihydrolipoyllysine-residue acetyltransferase activity"/>
    <property type="evidence" value="ECO:0007669"/>
    <property type="project" value="TreeGrafter"/>
</dbReference>
<dbReference type="InterPro" id="IPR045257">
    <property type="entry name" value="E2/Pdx1"/>
</dbReference>
<feature type="compositionally biased region" description="Low complexity" evidence="5">
    <location>
        <begin position="196"/>
        <end position="210"/>
    </location>
</feature>
<dbReference type="Proteomes" id="UP000238274">
    <property type="component" value="Unassembled WGS sequence"/>
</dbReference>
<dbReference type="GO" id="GO:0045254">
    <property type="term" value="C:pyruvate dehydrogenase complex"/>
    <property type="evidence" value="ECO:0007669"/>
    <property type="project" value="InterPro"/>
</dbReference>
<reference evidence="8" key="2">
    <citation type="journal article" date="2018" name="BMC Genomics">
        <title>Genomic insights into host adaptation between the wheat stripe rust pathogen (Puccinia striiformis f. sp. tritici) and the barley stripe rust pathogen (Puccinia striiformis f. sp. hordei).</title>
        <authorList>
            <person name="Xia C."/>
            <person name="Wang M."/>
            <person name="Yin C."/>
            <person name="Cornejo O.E."/>
            <person name="Hulbert S.H."/>
            <person name="Chen X."/>
        </authorList>
    </citation>
    <scope>NUCLEOTIDE SEQUENCE [LARGE SCALE GENOMIC DNA]</scope>
    <source>
        <strain evidence="8">93TX-2</strain>
    </source>
</reference>
<dbReference type="Gene3D" id="4.10.320.10">
    <property type="entry name" value="E3-binding domain"/>
    <property type="match status" value="1"/>
</dbReference>
<evidence type="ECO:0000256" key="1">
    <source>
        <dbReference type="ARBA" id="ARBA00007317"/>
    </source>
</evidence>
<evidence type="ECO:0000256" key="2">
    <source>
        <dbReference type="ARBA" id="ARBA00022823"/>
    </source>
</evidence>
<dbReference type="GO" id="GO:0006086">
    <property type="term" value="P:pyruvate decarboxylation to acetyl-CoA"/>
    <property type="evidence" value="ECO:0007669"/>
    <property type="project" value="InterPro"/>
</dbReference>
<dbReference type="InterPro" id="IPR004167">
    <property type="entry name" value="PSBD"/>
</dbReference>
<organism evidence="7 8">
    <name type="scientific">Puccinia striiformis</name>
    <dbReference type="NCBI Taxonomy" id="27350"/>
    <lineage>
        <taxon>Eukaryota</taxon>
        <taxon>Fungi</taxon>
        <taxon>Dikarya</taxon>
        <taxon>Basidiomycota</taxon>
        <taxon>Pucciniomycotina</taxon>
        <taxon>Pucciniomycetes</taxon>
        <taxon>Pucciniales</taxon>
        <taxon>Pucciniaceae</taxon>
        <taxon>Puccinia</taxon>
    </lineage>
</organism>
<feature type="compositionally biased region" description="Basic and acidic residues" evidence="5">
    <location>
        <begin position="174"/>
        <end position="195"/>
    </location>
</feature>
<dbReference type="AlphaFoldDB" id="A0A2S4UMY5"/>
<dbReference type="EC" id="2.3.1.-" evidence="4"/>
<dbReference type="PANTHER" id="PTHR23151">
    <property type="entry name" value="DIHYDROLIPOAMIDE ACETYL/SUCCINYL-TRANSFERASE-RELATED"/>
    <property type="match status" value="1"/>
</dbReference>
<reference evidence="8" key="3">
    <citation type="journal article" date="2018" name="Mol. Plant Microbe Interact.">
        <title>Genome sequence resources for the wheat stripe rust pathogen (Puccinia striiformis f. sp. tritici) and the barley stripe rust pathogen (Puccinia striiformis f. sp. hordei).</title>
        <authorList>
            <person name="Xia C."/>
            <person name="Wang M."/>
            <person name="Yin C."/>
            <person name="Cornejo O.E."/>
            <person name="Hulbert S.H."/>
            <person name="Chen X."/>
        </authorList>
    </citation>
    <scope>NUCLEOTIDE SEQUENCE [LARGE SCALE GENOMIC DNA]</scope>
    <source>
        <strain evidence="8">93TX-2</strain>
    </source>
</reference>
<dbReference type="SUPFAM" id="SSF52777">
    <property type="entry name" value="CoA-dependent acyltransferases"/>
    <property type="match status" value="1"/>
</dbReference>
<dbReference type="InterPro" id="IPR036625">
    <property type="entry name" value="E3-bd_dom_sf"/>
</dbReference>
<keyword evidence="4" id="KW-0808">Transferase</keyword>
<dbReference type="SUPFAM" id="SSF47005">
    <property type="entry name" value="Peripheral subunit-binding domain of 2-oxo acid dehydrogenase complex"/>
    <property type="match status" value="1"/>
</dbReference>
<keyword evidence="4" id="KW-0012">Acyltransferase</keyword>
<dbReference type="SUPFAM" id="SSF51230">
    <property type="entry name" value="Single hybrid motif"/>
    <property type="match status" value="1"/>
</dbReference>
<feature type="region of interest" description="Disordered" evidence="5">
    <location>
        <begin position="157"/>
        <end position="222"/>
    </location>
</feature>
<keyword evidence="2 4" id="KW-0450">Lipoyl</keyword>
<evidence type="ECO:0000313" key="8">
    <source>
        <dbReference type="Proteomes" id="UP000238274"/>
    </source>
</evidence>
<dbReference type="CDD" id="cd06849">
    <property type="entry name" value="lipoyl_domain"/>
    <property type="match status" value="1"/>
</dbReference>
<evidence type="ECO:0000256" key="4">
    <source>
        <dbReference type="RuleBase" id="RU003423"/>
    </source>
</evidence>
<dbReference type="VEuPathDB" id="FungiDB:PSTT_14796"/>
<evidence type="ECO:0000256" key="3">
    <source>
        <dbReference type="ARBA" id="ARBA00022946"/>
    </source>
</evidence>
<dbReference type="Pfam" id="PF02817">
    <property type="entry name" value="E3_binding"/>
    <property type="match status" value="1"/>
</dbReference>
<sequence length="488" mass="51821">MSGADWTPSPRPVRNGVEAAGNICRPPGIFPPEDCQPASIEGNSELSSSAQAYALSKFTMPAMSPTMTEGGIANWKKKEGDSFAVGDVLVEIETDKATMDVEAQDDGIIAKIIERRKFLSLDNGFKADLRCRLGMDRKQFQSAKAIAIFAEEGDEVNGSEVEKLVSEGEPTAEAPKETSAESKSSSKPESVKETSKPAPSSSSTGTPKSSRQSPPRSAIFASPAAKRIALEKGIHWGTGPKGRILESDLAAYLKAGGAPSASSASTSGTPYEDLPVSNMRRTIANRLGASKRDVPHYYLTSEIQMDRVNRLRALFNKAAEERAASSKAGGLKAPTKLSVNDFVIKASALACADVPEVNSSWQEDFLKVILSINRNHHVDISVAVATPTGLITPIVTNVGSRGLGSISAEIKALATKAKDNRLTPQEYQGGTFTVSNLGMFGSVSQFTAIINTPQSCILAVGGAEKKLTIDEDPANLKGFKEVEVMKVT</sequence>
<dbReference type="VEuPathDB" id="FungiDB:PSHT_13908"/>
<keyword evidence="3" id="KW-0809">Transit peptide</keyword>
<evidence type="ECO:0000313" key="7">
    <source>
        <dbReference type="EMBL" id="POV98682.1"/>
    </source>
</evidence>
<dbReference type="Pfam" id="PF00198">
    <property type="entry name" value="2-oxoacid_dh"/>
    <property type="match status" value="1"/>
</dbReference>
<dbReference type="EMBL" id="PKSM01000292">
    <property type="protein sequence ID" value="POV98682.1"/>
    <property type="molecule type" value="Genomic_DNA"/>
</dbReference>
<proteinExistence type="inferred from homology"/>
<dbReference type="OrthoDB" id="537444at2759"/>
<dbReference type="PANTHER" id="PTHR23151:SF90">
    <property type="entry name" value="DIHYDROLIPOYLLYSINE-RESIDUE ACETYLTRANSFERASE COMPONENT OF PYRUVATE DEHYDROGENASE COMPLEX, MITOCHONDRIAL-RELATED"/>
    <property type="match status" value="1"/>
</dbReference>
<dbReference type="InterPro" id="IPR003016">
    <property type="entry name" value="2-oxoA_DH_lipoyl-BS"/>
</dbReference>
<dbReference type="InterPro" id="IPR000089">
    <property type="entry name" value="Biotin_lipoyl"/>
</dbReference>
<comment type="caution">
    <text evidence="7">The sequence shown here is derived from an EMBL/GenBank/DDBJ whole genome shotgun (WGS) entry which is preliminary data.</text>
</comment>
<dbReference type="InterPro" id="IPR011053">
    <property type="entry name" value="Single_hybrid_motif"/>
</dbReference>
<dbReference type="Pfam" id="PF00364">
    <property type="entry name" value="Biotin_lipoyl"/>
    <property type="match status" value="1"/>
</dbReference>
<accession>A0A2S4UMY5</accession>
<name>A0A2S4UMY5_9BASI</name>
<comment type="cofactor">
    <cofactor evidence="4">
        <name>(R)-lipoate</name>
        <dbReference type="ChEBI" id="CHEBI:83088"/>
    </cofactor>
</comment>
<protein>
    <recommendedName>
        <fullName evidence="4">Dihydrolipoamide acetyltransferase component of pyruvate dehydrogenase complex</fullName>
        <ecNumber evidence="4">2.3.1.-</ecNumber>
    </recommendedName>
</protein>
<evidence type="ECO:0000256" key="5">
    <source>
        <dbReference type="SAM" id="MobiDB-lite"/>
    </source>
</evidence>
<dbReference type="Gene3D" id="2.40.50.100">
    <property type="match status" value="1"/>
</dbReference>
<gene>
    <name evidence="7" type="ORF">PSHT_13908</name>
</gene>
<evidence type="ECO:0000259" key="6">
    <source>
        <dbReference type="PROSITE" id="PS50968"/>
    </source>
</evidence>
<reference evidence="7 8" key="1">
    <citation type="submission" date="2017-12" db="EMBL/GenBank/DDBJ databases">
        <title>Gene loss provides genomic basis for host adaptation in cereal stripe rust fungi.</title>
        <authorList>
            <person name="Xia C."/>
        </authorList>
    </citation>
    <scope>NUCLEOTIDE SEQUENCE [LARGE SCALE GENOMIC DNA]</scope>
    <source>
        <strain evidence="7 8">93TX-2</strain>
    </source>
</reference>
<feature type="region of interest" description="Disordered" evidence="5">
    <location>
        <begin position="1"/>
        <end position="20"/>
    </location>
</feature>